<evidence type="ECO:0000256" key="4">
    <source>
        <dbReference type="ARBA" id="ARBA00023004"/>
    </source>
</evidence>
<evidence type="ECO:0000313" key="9">
    <source>
        <dbReference type="Proteomes" id="UP000327013"/>
    </source>
</evidence>
<protein>
    <recommendedName>
        <fullName evidence="7">Fe2OG dioxygenase domain-containing protein</fullName>
    </recommendedName>
</protein>
<dbReference type="GO" id="GO:0016491">
    <property type="term" value="F:oxidoreductase activity"/>
    <property type="evidence" value="ECO:0007669"/>
    <property type="project" value="UniProtKB-KW"/>
</dbReference>
<evidence type="ECO:0000256" key="3">
    <source>
        <dbReference type="ARBA" id="ARBA00022896"/>
    </source>
</evidence>
<evidence type="ECO:0000256" key="1">
    <source>
        <dbReference type="ARBA" id="ARBA00008056"/>
    </source>
</evidence>
<name>A0A5N6QDN9_9ROSI</name>
<feature type="domain" description="Fe2OG dioxygenase" evidence="7">
    <location>
        <begin position="161"/>
        <end position="261"/>
    </location>
</feature>
<dbReference type="Pfam" id="PF03171">
    <property type="entry name" value="2OG-FeII_Oxy"/>
    <property type="match status" value="1"/>
</dbReference>
<dbReference type="GO" id="GO:0046872">
    <property type="term" value="F:metal ion binding"/>
    <property type="evidence" value="ECO:0007669"/>
    <property type="project" value="UniProtKB-KW"/>
</dbReference>
<dbReference type="EMBL" id="CM017321">
    <property type="protein sequence ID" value="KAE7996313.1"/>
    <property type="molecule type" value="Genomic_DNA"/>
</dbReference>
<organism evidence="8 9">
    <name type="scientific">Carpinus fangiana</name>
    <dbReference type="NCBI Taxonomy" id="176857"/>
    <lineage>
        <taxon>Eukaryota</taxon>
        <taxon>Viridiplantae</taxon>
        <taxon>Streptophyta</taxon>
        <taxon>Embryophyta</taxon>
        <taxon>Tracheophyta</taxon>
        <taxon>Spermatophyta</taxon>
        <taxon>Magnoliopsida</taxon>
        <taxon>eudicotyledons</taxon>
        <taxon>Gunneridae</taxon>
        <taxon>Pentapetalae</taxon>
        <taxon>rosids</taxon>
        <taxon>fabids</taxon>
        <taxon>Fagales</taxon>
        <taxon>Betulaceae</taxon>
        <taxon>Carpinus</taxon>
    </lineage>
</organism>
<dbReference type="SUPFAM" id="SSF51197">
    <property type="entry name" value="Clavaminate synthase-like"/>
    <property type="match status" value="1"/>
</dbReference>
<keyword evidence="3" id="KW-0847">Vitamin C</keyword>
<comment type="similarity">
    <text evidence="1 5">Belongs to the iron/ascorbate-dependent oxidoreductase family.</text>
</comment>
<reference evidence="8 9" key="1">
    <citation type="submission" date="2019-06" db="EMBL/GenBank/DDBJ databases">
        <title>A chromosomal-level reference genome of Carpinus fangiana (Coryloideae, Betulaceae).</title>
        <authorList>
            <person name="Yang X."/>
            <person name="Wang Z."/>
            <person name="Zhang L."/>
            <person name="Hao G."/>
            <person name="Liu J."/>
            <person name="Yang Y."/>
        </authorList>
    </citation>
    <scope>NUCLEOTIDE SEQUENCE [LARGE SCALE GENOMIC DNA]</scope>
    <source>
        <strain evidence="8">Cfa_2016G</strain>
        <tissue evidence="8">Leaf</tissue>
    </source>
</reference>
<dbReference type="InterPro" id="IPR005123">
    <property type="entry name" value="Oxoglu/Fe-dep_dioxygenase_dom"/>
</dbReference>
<evidence type="ECO:0000259" key="7">
    <source>
        <dbReference type="PROSITE" id="PS51471"/>
    </source>
</evidence>
<dbReference type="Proteomes" id="UP000327013">
    <property type="component" value="Chromosome 1"/>
</dbReference>
<dbReference type="InterPro" id="IPR050295">
    <property type="entry name" value="Plant_2OG-oxidoreductases"/>
</dbReference>
<proteinExistence type="inferred from homology"/>
<dbReference type="OrthoDB" id="288590at2759"/>
<accession>A0A5N6QDN9</accession>
<dbReference type="InterPro" id="IPR027443">
    <property type="entry name" value="IPNS-like_sf"/>
</dbReference>
<gene>
    <name evidence="8" type="ORF">FH972_001045</name>
</gene>
<evidence type="ECO:0000256" key="2">
    <source>
        <dbReference type="ARBA" id="ARBA00022723"/>
    </source>
</evidence>
<evidence type="ECO:0000256" key="6">
    <source>
        <dbReference type="SAM" id="MobiDB-lite"/>
    </source>
</evidence>
<dbReference type="GO" id="GO:0031418">
    <property type="term" value="F:L-ascorbic acid binding"/>
    <property type="evidence" value="ECO:0007669"/>
    <property type="project" value="UniProtKB-KW"/>
</dbReference>
<dbReference type="InterPro" id="IPR026992">
    <property type="entry name" value="DIOX_N"/>
</dbReference>
<feature type="region of interest" description="Disordered" evidence="6">
    <location>
        <begin position="23"/>
        <end position="44"/>
    </location>
</feature>
<keyword evidence="4 5" id="KW-0408">Iron</keyword>
<dbReference type="Gene3D" id="2.60.120.330">
    <property type="entry name" value="B-lactam Antibiotic, Isopenicillin N Synthase, Chain"/>
    <property type="match status" value="2"/>
</dbReference>
<dbReference type="PROSITE" id="PS51471">
    <property type="entry name" value="FE2OG_OXY"/>
    <property type="match status" value="1"/>
</dbReference>
<sequence>MEPTEQSLGSSLPVPCVQELAKETTATVPPRYVRPDQDPPNISDTTNLAQVPVIDMQKLFSTEFVDSELEKMHCTCKEWGFFQLINHGVKTSLLEKVKLEIQEFFKLPMEEKKKYWKEPGDLEGFGQAFVVSEKQKLNWGDLFYVITLPTSLRKPHLFPLLPQPIRMNYYPPCPQPELAIGLNAHSDACGLTILLQLNEMEGLQIRKDGMWIPVKPLSNAFIVNIGDTLEIVTNGIYRNIEHRATVNSVKERLSMATFYSPRLEGDMGPAPSLVTPESPPLFKRIGVADYFKGFYSRKLDGKSYIDTMRI</sequence>
<dbReference type="PANTHER" id="PTHR47991">
    <property type="entry name" value="OXOGLUTARATE/IRON-DEPENDENT DIOXYGENASE"/>
    <property type="match status" value="1"/>
</dbReference>
<evidence type="ECO:0000256" key="5">
    <source>
        <dbReference type="RuleBase" id="RU003682"/>
    </source>
</evidence>
<keyword evidence="9" id="KW-1185">Reference proteome</keyword>
<dbReference type="InterPro" id="IPR044861">
    <property type="entry name" value="IPNS-like_FE2OG_OXY"/>
</dbReference>
<dbReference type="AlphaFoldDB" id="A0A5N6QDN9"/>
<dbReference type="Pfam" id="PF14226">
    <property type="entry name" value="DIOX_N"/>
    <property type="match status" value="1"/>
</dbReference>
<keyword evidence="5" id="KW-0560">Oxidoreductase</keyword>
<evidence type="ECO:0000313" key="8">
    <source>
        <dbReference type="EMBL" id="KAE7996313.1"/>
    </source>
</evidence>
<keyword evidence="2 5" id="KW-0479">Metal-binding</keyword>